<gene>
    <name evidence="2" type="ORF">DSM107010_58060</name>
</gene>
<dbReference type="Proteomes" id="UP000282574">
    <property type="component" value="Unassembled WGS sequence"/>
</dbReference>
<sequence>MDFEPKYQPIRRKVRYQVSDRESIEITDRKPLEILRDTEGLIRRQAVAAIVPVVSQPLAAKIESASEVAEDSLSVLAEIDLDAISDVELQPARILVGLSFVGFGALAIALLTLFIYTLHPQLTRQQQIHQYWYPYVFFVSLGVTGLLTLGREIMRFTR</sequence>
<keyword evidence="1" id="KW-0472">Membrane</keyword>
<dbReference type="EMBL" id="RSCK01000087">
    <property type="protein sequence ID" value="RUT04478.1"/>
    <property type="molecule type" value="Genomic_DNA"/>
</dbReference>
<dbReference type="RefSeq" id="WP_015155025.1">
    <property type="nucleotide sequence ID" value="NZ_JAVKZF010000001.1"/>
</dbReference>
<protein>
    <submittedName>
        <fullName evidence="2">Uncharacterized protein</fullName>
    </submittedName>
</protein>
<evidence type="ECO:0000313" key="3">
    <source>
        <dbReference type="Proteomes" id="UP000282574"/>
    </source>
</evidence>
<evidence type="ECO:0000313" key="2">
    <source>
        <dbReference type="EMBL" id="RUT04478.1"/>
    </source>
</evidence>
<dbReference type="AlphaFoldDB" id="A0AB37UBU7"/>
<comment type="caution">
    <text evidence="2">The sequence shown here is derived from an EMBL/GenBank/DDBJ whole genome shotgun (WGS) entry which is preliminary data.</text>
</comment>
<keyword evidence="1" id="KW-0812">Transmembrane</keyword>
<evidence type="ECO:0000256" key="1">
    <source>
        <dbReference type="SAM" id="Phobius"/>
    </source>
</evidence>
<proteinExistence type="predicted"/>
<feature type="transmembrane region" description="Helical" evidence="1">
    <location>
        <begin position="131"/>
        <end position="149"/>
    </location>
</feature>
<keyword evidence="3" id="KW-1185">Reference proteome</keyword>
<reference evidence="2 3" key="1">
    <citation type="journal article" date="2019" name="Genome Biol. Evol.">
        <title>Day and night: Metabolic profiles and evolutionary relationships of six axenic non-marine cyanobacteria.</title>
        <authorList>
            <person name="Will S.E."/>
            <person name="Henke P."/>
            <person name="Boedeker C."/>
            <person name="Huang S."/>
            <person name="Brinkmann H."/>
            <person name="Rohde M."/>
            <person name="Jarek M."/>
            <person name="Friedl T."/>
            <person name="Seufert S."/>
            <person name="Schumacher M."/>
            <person name="Overmann J."/>
            <person name="Neumann-Schaal M."/>
            <person name="Petersen J."/>
        </authorList>
    </citation>
    <scope>NUCLEOTIDE SEQUENCE [LARGE SCALE GENOMIC DNA]</scope>
    <source>
        <strain evidence="2 3">SAG 39.79</strain>
    </source>
</reference>
<feature type="transmembrane region" description="Helical" evidence="1">
    <location>
        <begin position="94"/>
        <end position="119"/>
    </location>
</feature>
<name>A0AB37UBU7_9CYAN</name>
<accession>A0AB37UBU7</accession>
<organism evidence="2 3">
    <name type="scientific">Chroococcidiopsis cubana SAG 39.79</name>
    <dbReference type="NCBI Taxonomy" id="388085"/>
    <lineage>
        <taxon>Bacteria</taxon>
        <taxon>Bacillati</taxon>
        <taxon>Cyanobacteriota</taxon>
        <taxon>Cyanophyceae</taxon>
        <taxon>Chroococcidiopsidales</taxon>
        <taxon>Chroococcidiopsidaceae</taxon>
        <taxon>Chroococcidiopsis</taxon>
    </lineage>
</organism>
<keyword evidence="1" id="KW-1133">Transmembrane helix</keyword>